<comment type="caution">
    <text evidence="1">The sequence shown here is derived from an EMBL/GenBank/DDBJ whole genome shotgun (WGS) entry which is preliminary data.</text>
</comment>
<dbReference type="Proteomes" id="UP001266305">
    <property type="component" value="Unassembled WGS sequence"/>
</dbReference>
<keyword evidence="2" id="KW-1185">Reference proteome</keyword>
<sequence length="89" mass="9381">ETWWVRKRENEATCALGCKGRGPADAALRLCDPGKEVAAGRLLENFISQECLRPAAGRGDVPNDGPLNPIVPKAASLIGGLSRGASRNL</sequence>
<name>A0ABQ9VJF5_SAGOE</name>
<organism evidence="1 2">
    <name type="scientific">Saguinus oedipus</name>
    <name type="common">Cotton-top tamarin</name>
    <name type="synonym">Oedipomidas oedipus</name>
    <dbReference type="NCBI Taxonomy" id="9490"/>
    <lineage>
        <taxon>Eukaryota</taxon>
        <taxon>Metazoa</taxon>
        <taxon>Chordata</taxon>
        <taxon>Craniata</taxon>
        <taxon>Vertebrata</taxon>
        <taxon>Euteleostomi</taxon>
        <taxon>Mammalia</taxon>
        <taxon>Eutheria</taxon>
        <taxon>Euarchontoglires</taxon>
        <taxon>Primates</taxon>
        <taxon>Haplorrhini</taxon>
        <taxon>Platyrrhini</taxon>
        <taxon>Cebidae</taxon>
        <taxon>Callitrichinae</taxon>
        <taxon>Saguinus</taxon>
    </lineage>
</organism>
<gene>
    <name evidence="1" type="ORF">P7K49_009251</name>
</gene>
<proteinExistence type="predicted"/>
<reference evidence="1 2" key="1">
    <citation type="submission" date="2023-05" db="EMBL/GenBank/DDBJ databases">
        <title>B98-5 Cell Line De Novo Hybrid Assembly: An Optical Mapping Approach.</title>
        <authorList>
            <person name="Kananen K."/>
            <person name="Auerbach J.A."/>
            <person name="Kautto E."/>
            <person name="Blachly J.S."/>
        </authorList>
    </citation>
    <scope>NUCLEOTIDE SEQUENCE [LARGE SCALE GENOMIC DNA]</scope>
    <source>
        <strain evidence="1">B95-8</strain>
        <tissue evidence="1">Cell line</tissue>
    </source>
</reference>
<dbReference type="EMBL" id="JASSZA010000005">
    <property type="protein sequence ID" value="KAK2109505.1"/>
    <property type="molecule type" value="Genomic_DNA"/>
</dbReference>
<feature type="non-terminal residue" evidence="1">
    <location>
        <position position="1"/>
    </location>
</feature>
<protein>
    <submittedName>
        <fullName evidence="1">Uncharacterized protein</fullName>
    </submittedName>
</protein>
<accession>A0ABQ9VJF5</accession>
<evidence type="ECO:0000313" key="2">
    <source>
        <dbReference type="Proteomes" id="UP001266305"/>
    </source>
</evidence>
<evidence type="ECO:0000313" key="1">
    <source>
        <dbReference type="EMBL" id="KAK2109505.1"/>
    </source>
</evidence>